<accession>A0A1H1YZ01</accession>
<dbReference type="OrthoDB" id="6895866at2"/>
<reference evidence="1 4" key="2">
    <citation type="submission" date="2018-05" db="EMBL/GenBank/DDBJ databases">
        <title>Genome sequences of two Antarctic strains of Pseudomonas prosekii: insights into adaptation to extreme conditions.</title>
        <authorList>
            <person name="Snopkova K."/>
            <person name="Dufkova K."/>
            <person name="Cejkova D."/>
            <person name="Sedlacek I."/>
            <person name="Smajs D."/>
        </authorList>
    </citation>
    <scope>NUCLEOTIDE SEQUENCE [LARGE SCALE GENOMIC DNA]</scope>
    <source>
        <strain evidence="1 4">P2673</strain>
    </source>
</reference>
<evidence type="ECO:0000313" key="3">
    <source>
        <dbReference type="Proteomes" id="UP000198481"/>
    </source>
</evidence>
<proteinExistence type="predicted"/>
<evidence type="ECO:0000313" key="4">
    <source>
        <dbReference type="Proteomes" id="UP000245056"/>
    </source>
</evidence>
<dbReference type="EMBL" id="QFAW01000011">
    <property type="protein sequence ID" value="PWE45452.1"/>
    <property type="molecule type" value="Genomic_DNA"/>
</dbReference>
<organism evidence="2 3">
    <name type="scientific">Pseudomonas prosekii</name>
    <dbReference type="NCBI Taxonomy" id="1148509"/>
    <lineage>
        <taxon>Bacteria</taxon>
        <taxon>Pseudomonadati</taxon>
        <taxon>Pseudomonadota</taxon>
        <taxon>Gammaproteobacteria</taxon>
        <taxon>Pseudomonadales</taxon>
        <taxon>Pseudomonadaceae</taxon>
        <taxon>Pseudomonas</taxon>
    </lineage>
</organism>
<gene>
    <name evidence="1" type="ORF">C9I49_10945</name>
    <name evidence="2" type="ORF">SAMN05216222_3667</name>
</gene>
<dbReference type="Proteomes" id="UP000245056">
    <property type="component" value="Unassembled WGS sequence"/>
</dbReference>
<dbReference type="EMBL" id="LT629762">
    <property type="protein sequence ID" value="SDT26691.1"/>
    <property type="molecule type" value="Genomic_DNA"/>
</dbReference>
<protein>
    <submittedName>
        <fullName evidence="2">Uncharacterized protein</fullName>
    </submittedName>
</protein>
<dbReference type="RefSeq" id="WP_092278007.1">
    <property type="nucleotide sequence ID" value="NZ_LT629762.1"/>
</dbReference>
<reference evidence="2 3" key="1">
    <citation type="submission" date="2016-10" db="EMBL/GenBank/DDBJ databases">
        <authorList>
            <person name="de Groot N.N."/>
        </authorList>
    </citation>
    <scope>NUCLEOTIDE SEQUENCE [LARGE SCALE GENOMIC DNA]</scope>
    <source>
        <strain evidence="2 3">LMG 26867</strain>
    </source>
</reference>
<evidence type="ECO:0000313" key="2">
    <source>
        <dbReference type="EMBL" id="SDT26691.1"/>
    </source>
</evidence>
<evidence type="ECO:0000313" key="1">
    <source>
        <dbReference type="EMBL" id="PWE45452.1"/>
    </source>
</evidence>
<dbReference type="Proteomes" id="UP000198481">
    <property type="component" value="Chromosome I"/>
</dbReference>
<sequence length="107" mass="10933">MKTANWKDLLISGQEMKQMPLGDLDAISGAGDSYLHSIAQGISGIGNLLACTASNGVSGLDPEAVTKIGWMLDALGGLISNLSDVAAEADNLVCDQETTGVRKGGAQ</sequence>
<dbReference type="AlphaFoldDB" id="A0A1H1YZ01"/>
<dbReference type="STRING" id="1148509.SAMN05216222_3667"/>
<name>A0A1H1YZ01_9PSED</name>